<reference evidence="10 11" key="1">
    <citation type="submission" date="2018-08" db="EMBL/GenBank/DDBJ databases">
        <title>Lysinibacillus sp. YLB-03 draft genome sequence.</title>
        <authorList>
            <person name="Yu L."/>
        </authorList>
    </citation>
    <scope>NUCLEOTIDE SEQUENCE [LARGE SCALE GENOMIC DNA]</scope>
    <source>
        <strain evidence="10 11">YLB-03</strain>
    </source>
</reference>
<dbReference type="FunFam" id="2.40.110.10:FF:000002">
    <property type="entry name" value="Acyl-CoA dehydrogenase fadE12"/>
    <property type="match status" value="1"/>
</dbReference>
<evidence type="ECO:0000259" key="8">
    <source>
        <dbReference type="Pfam" id="PF02770"/>
    </source>
</evidence>
<dbReference type="GO" id="GO:0046359">
    <property type="term" value="P:butyrate catabolic process"/>
    <property type="evidence" value="ECO:0007669"/>
    <property type="project" value="TreeGrafter"/>
</dbReference>
<organism evidence="10 11">
    <name type="scientific">Ureibacillus yapensis</name>
    <dbReference type="NCBI Taxonomy" id="2304605"/>
    <lineage>
        <taxon>Bacteria</taxon>
        <taxon>Bacillati</taxon>
        <taxon>Bacillota</taxon>
        <taxon>Bacilli</taxon>
        <taxon>Bacillales</taxon>
        <taxon>Caryophanaceae</taxon>
        <taxon>Ureibacillus</taxon>
    </lineage>
</organism>
<dbReference type="Gene3D" id="1.10.540.10">
    <property type="entry name" value="Acyl-CoA dehydrogenase/oxidase, N-terminal domain"/>
    <property type="match status" value="1"/>
</dbReference>
<comment type="caution">
    <text evidence="10">The sequence shown here is derived from an EMBL/GenBank/DDBJ whole genome shotgun (WGS) entry which is preliminary data.</text>
</comment>
<protein>
    <submittedName>
        <fullName evidence="10">Acyl-CoA dehydrogenase</fullName>
    </submittedName>
</protein>
<dbReference type="AlphaFoldDB" id="A0A396SAH2"/>
<evidence type="ECO:0000259" key="9">
    <source>
        <dbReference type="Pfam" id="PF02771"/>
    </source>
</evidence>
<dbReference type="Gene3D" id="1.20.140.10">
    <property type="entry name" value="Butyryl-CoA Dehydrogenase, subunit A, domain 3"/>
    <property type="match status" value="1"/>
</dbReference>
<name>A0A396SAH2_9BACL</name>
<dbReference type="RefSeq" id="WP_118875358.1">
    <property type="nucleotide sequence ID" value="NZ_QWEI01000002.1"/>
</dbReference>
<dbReference type="InterPro" id="IPR009075">
    <property type="entry name" value="AcylCo_DH/oxidase_C"/>
</dbReference>
<dbReference type="InterPro" id="IPR013786">
    <property type="entry name" value="AcylCoA_DH/ox_N"/>
</dbReference>
<feature type="domain" description="Acyl-CoA dehydrogenase/oxidase C-terminal" evidence="7">
    <location>
        <begin position="231"/>
        <end position="379"/>
    </location>
</feature>
<dbReference type="InterPro" id="IPR037069">
    <property type="entry name" value="AcylCoA_DH/ox_N_sf"/>
</dbReference>
<evidence type="ECO:0000256" key="3">
    <source>
        <dbReference type="ARBA" id="ARBA00022630"/>
    </source>
</evidence>
<keyword evidence="3 6" id="KW-0285">Flavoprotein</keyword>
<keyword evidence="11" id="KW-1185">Reference proteome</keyword>
<feature type="domain" description="Acyl-CoA oxidase/dehydrogenase middle" evidence="8">
    <location>
        <begin position="122"/>
        <end position="219"/>
    </location>
</feature>
<dbReference type="Proteomes" id="UP000265692">
    <property type="component" value="Unassembled WGS sequence"/>
</dbReference>
<dbReference type="Pfam" id="PF02770">
    <property type="entry name" value="Acyl-CoA_dh_M"/>
    <property type="match status" value="1"/>
</dbReference>
<feature type="domain" description="Acyl-CoA dehydrogenase/oxidase N-terminal" evidence="9">
    <location>
        <begin position="8"/>
        <end position="118"/>
    </location>
</feature>
<dbReference type="GO" id="GO:0003995">
    <property type="term" value="F:acyl-CoA dehydrogenase activity"/>
    <property type="evidence" value="ECO:0007669"/>
    <property type="project" value="InterPro"/>
</dbReference>
<dbReference type="InterPro" id="IPR046373">
    <property type="entry name" value="Acyl-CoA_Oxase/DH_mid-dom_sf"/>
</dbReference>
<keyword evidence="4 6" id="KW-0274">FAD</keyword>
<dbReference type="InterPro" id="IPR006089">
    <property type="entry name" value="Acyl-CoA_DH_CS"/>
</dbReference>
<comment type="cofactor">
    <cofactor evidence="1 6">
        <name>FAD</name>
        <dbReference type="ChEBI" id="CHEBI:57692"/>
    </cofactor>
</comment>
<gene>
    <name evidence="10" type="ORF">D1B33_05410</name>
</gene>
<evidence type="ECO:0000256" key="4">
    <source>
        <dbReference type="ARBA" id="ARBA00022827"/>
    </source>
</evidence>
<evidence type="ECO:0000256" key="6">
    <source>
        <dbReference type="RuleBase" id="RU362125"/>
    </source>
</evidence>
<dbReference type="FunFam" id="1.20.140.10:FF:000001">
    <property type="entry name" value="Acyl-CoA dehydrogenase"/>
    <property type="match status" value="1"/>
</dbReference>
<evidence type="ECO:0000313" key="10">
    <source>
        <dbReference type="EMBL" id="RHW38324.1"/>
    </source>
</evidence>
<evidence type="ECO:0000259" key="7">
    <source>
        <dbReference type="Pfam" id="PF00441"/>
    </source>
</evidence>
<dbReference type="PROSITE" id="PS00073">
    <property type="entry name" value="ACYL_COA_DH_2"/>
    <property type="match status" value="1"/>
</dbReference>
<dbReference type="EMBL" id="QWEI01000002">
    <property type="protein sequence ID" value="RHW38324.1"/>
    <property type="molecule type" value="Genomic_DNA"/>
</dbReference>
<dbReference type="PANTHER" id="PTHR43884:SF12">
    <property type="entry name" value="ISOVALERYL-COA DEHYDROGENASE, MITOCHONDRIAL-RELATED"/>
    <property type="match status" value="1"/>
</dbReference>
<dbReference type="SUPFAM" id="SSF47203">
    <property type="entry name" value="Acyl-CoA dehydrogenase C-terminal domain-like"/>
    <property type="match status" value="1"/>
</dbReference>
<evidence type="ECO:0000256" key="5">
    <source>
        <dbReference type="ARBA" id="ARBA00023002"/>
    </source>
</evidence>
<sequence>MIALATKNEHEIYRKSLRKFLGKEAAPYFLDWEKEQQIPKSFWKKLGEQGYLCPWVDEKYGGVNADFMYSVIFQEEMERIGTGMCGIGLHSDIVVPYIYDFGSEQQKERWIPGCVSGQYITAIAMTEPGSGSDLANIRTTAIKEGNEYIINGEKTFITNGYSADLIVVACKTDQNIEPAHKGISLFVVESGTLGLTKGSKLEKVGQHANDTCELVFEDVRVSADNLLGEENKGFYYLMQKLQQERIVLAISAIKSCEMMLEMTMDYVKKRTAFGQPISSFQNTQFKLAEMASEISIGRNYVDNLVIKHMNNEDIVTEVSMAKWWISNLAKRVSVECMQLHGGYGYSEEYEIARRFRDSAVLSIYAGTNEIMKNIIAKRIGL</sequence>
<accession>A0A396SAH2</accession>
<dbReference type="Pfam" id="PF02771">
    <property type="entry name" value="Acyl-CoA_dh_N"/>
    <property type="match status" value="1"/>
</dbReference>
<comment type="similarity">
    <text evidence="2 6">Belongs to the acyl-CoA dehydrogenase family.</text>
</comment>
<dbReference type="SUPFAM" id="SSF56645">
    <property type="entry name" value="Acyl-CoA dehydrogenase NM domain-like"/>
    <property type="match status" value="1"/>
</dbReference>
<evidence type="ECO:0000256" key="1">
    <source>
        <dbReference type="ARBA" id="ARBA00001974"/>
    </source>
</evidence>
<keyword evidence="5 6" id="KW-0560">Oxidoreductase</keyword>
<dbReference type="OrthoDB" id="9802447at2"/>
<dbReference type="InterPro" id="IPR036250">
    <property type="entry name" value="AcylCo_DH-like_C"/>
</dbReference>
<dbReference type="GO" id="GO:0050660">
    <property type="term" value="F:flavin adenine dinucleotide binding"/>
    <property type="evidence" value="ECO:0007669"/>
    <property type="project" value="InterPro"/>
</dbReference>
<proteinExistence type="inferred from homology"/>
<dbReference type="InterPro" id="IPR006091">
    <property type="entry name" value="Acyl-CoA_Oxase/DH_mid-dom"/>
</dbReference>
<dbReference type="PANTHER" id="PTHR43884">
    <property type="entry name" value="ACYL-COA DEHYDROGENASE"/>
    <property type="match status" value="1"/>
</dbReference>
<dbReference type="Gene3D" id="2.40.110.10">
    <property type="entry name" value="Butyryl-CoA Dehydrogenase, subunit A, domain 2"/>
    <property type="match status" value="1"/>
</dbReference>
<evidence type="ECO:0000256" key="2">
    <source>
        <dbReference type="ARBA" id="ARBA00009347"/>
    </source>
</evidence>
<dbReference type="InterPro" id="IPR009100">
    <property type="entry name" value="AcylCoA_DH/oxidase_NM_dom_sf"/>
</dbReference>
<dbReference type="GO" id="GO:0033539">
    <property type="term" value="P:fatty acid beta-oxidation using acyl-CoA dehydrogenase"/>
    <property type="evidence" value="ECO:0007669"/>
    <property type="project" value="TreeGrafter"/>
</dbReference>
<dbReference type="Pfam" id="PF00441">
    <property type="entry name" value="Acyl-CoA_dh_1"/>
    <property type="match status" value="1"/>
</dbReference>
<evidence type="ECO:0000313" key="11">
    <source>
        <dbReference type="Proteomes" id="UP000265692"/>
    </source>
</evidence>